<dbReference type="Gene3D" id="6.10.140.910">
    <property type="match status" value="1"/>
</dbReference>
<feature type="compositionally biased region" description="Low complexity" evidence="3">
    <location>
        <begin position="496"/>
        <end position="532"/>
    </location>
</feature>
<feature type="compositionally biased region" description="Basic residues" evidence="3">
    <location>
        <begin position="669"/>
        <end position="681"/>
    </location>
</feature>
<dbReference type="SUPFAM" id="SSF144284">
    <property type="entry name" value="Sec2 N-terminal region"/>
    <property type="match status" value="1"/>
</dbReference>
<evidence type="ECO:0000256" key="2">
    <source>
        <dbReference type="SAM" id="Coils"/>
    </source>
</evidence>
<evidence type="ECO:0000256" key="1">
    <source>
        <dbReference type="ARBA" id="ARBA00023054"/>
    </source>
</evidence>
<dbReference type="PANTHER" id="PTHR14430:SF0">
    <property type="entry name" value="SEC2P DOMAIN-CONTAINING PROTEIN"/>
    <property type="match status" value="1"/>
</dbReference>
<evidence type="ECO:0000259" key="4">
    <source>
        <dbReference type="Pfam" id="PF06428"/>
    </source>
</evidence>
<feature type="region of interest" description="Disordered" evidence="3">
    <location>
        <begin position="663"/>
        <end position="695"/>
    </location>
</feature>
<protein>
    <recommendedName>
        <fullName evidence="4">GDP/GTP exchange factor Sec2 N-terminal domain-containing protein</fullName>
    </recommendedName>
</protein>
<dbReference type="CDD" id="cd21044">
    <property type="entry name" value="Rab11BD_RAB3IP_like"/>
    <property type="match status" value="1"/>
</dbReference>
<dbReference type="GO" id="GO:0051286">
    <property type="term" value="C:cell tip"/>
    <property type="evidence" value="ECO:0007669"/>
    <property type="project" value="TreeGrafter"/>
</dbReference>
<reference evidence="5 6" key="1">
    <citation type="journal article" date="2018" name="Elife">
        <title>Functional genomics of lipid metabolism in the oleaginous yeast Rhodosporidium toruloides.</title>
        <authorList>
            <person name="Coradetti S.T."/>
            <person name="Pinel D."/>
            <person name="Geiselman G."/>
            <person name="Ito M."/>
            <person name="Mondo S."/>
            <person name="Reilly M.C."/>
            <person name="Cheng Y.F."/>
            <person name="Bauer S."/>
            <person name="Grigoriev I."/>
            <person name="Gladden J.M."/>
            <person name="Simmons B.A."/>
            <person name="Brem R."/>
            <person name="Arkin A.P."/>
            <person name="Skerker J.M."/>
        </authorList>
    </citation>
    <scope>NUCLEOTIDE SEQUENCE [LARGE SCALE GENOMIC DNA]</scope>
    <source>
        <strain evidence="5 6">NBRC 0880</strain>
    </source>
</reference>
<dbReference type="Proteomes" id="UP000239560">
    <property type="component" value="Unassembled WGS sequence"/>
</dbReference>
<dbReference type="Pfam" id="PF25555">
    <property type="entry name" value="RAB3A-like_C"/>
    <property type="match status" value="1"/>
</dbReference>
<feature type="compositionally biased region" description="Basic and acidic residues" evidence="3">
    <location>
        <begin position="55"/>
        <end position="64"/>
    </location>
</feature>
<dbReference type="OrthoDB" id="1748564at2759"/>
<feature type="compositionally biased region" description="Polar residues" evidence="3">
    <location>
        <begin position="74"/>
        <end position="87"/>
    </location>
</feature>
<name>A0A2T0A9F0_RHOTO</name>
<dbReference type="InterPro" id="IPR009449">
    <property type="entry name" value="Sec2_N"/>
</dbReference>
<feature type="compositionally biased region" description="Basic and acidic residues" evidence="3">
    <location>
        <begin position="32"/>
        <end position="44"/>
    </location>
</feature>
<proteinExistence type="predicted"/>
<dbReference type="AlphaFoldDB" id="A0A2T0A9F0"/>
<dbReference type="GO" id="GO:0006887">
    <property type="term" value="P:exocytosis"/>
    <property type="evidence" value="ECO:0007669"/>
    <property type="project" value="TreeGrafter"/>
</dbReference>
<dbReference type="GO" id="GO:0070319">
    <property type="term" value="C:Golgi to plasma membrane transport vesicle"/>
    <property type="evidence" value="ECO:0007669"/>
    <property type="project" value="TreeGrafter"/>
</dbReference>
<keyword evidence="1 2" id="KW-0175">Coiled coil</keyword>
<organism evidence="5 6">
    <name type="scientific">Rhodotorula toruloides</name>
    <name type="common">Yeast</name>
    <name type="synonym">Rhodosporidium toruloides</name>
    <dbReference type="NCBI Taxonomy" id="5286"/>
    <lineage>
        <taxon>Eukaryota</taxon>
        <taxon>Fungi</taxon>
        <taxon>Dikarya</taxon>
        <taxon>Basidiomycota</taxon>
        <taxon>Pucciniomycotina</taxon>
        <taxon>Microbotryomycetes</taxon>
        <taxon>Sporidiobolales</taxon>
        <taxon>Sporidiobolaceae</taxon>
        <taxon>Rhodotorula</taxon>
    </lineage>
</organism>
<sequence length="899" mass="97467">MAGSDHGEPSPSHTRRNSGTSDFQDAQDTTDDAVHAGTEGHGEAGEQEVTADSAGTDKREHAEGDAAIAHPDQHTVTPAAASTSSLNLPLKDPNPSLEPAAASNEELVAILRAQITDLASQVTSLNSKLVKSYTTRGELEDELHEKQEQERAMRKRVADLEKDKEKWEKEIEAGGWVEKTHVQGEMQRLMAKVVEETKTRETAVQAHTALETEVENLTSNLFSEANKMVAFERLARALLEEVQVGLKDTVLKLEKRDEEVATLKRRLAALGEPVEEDQVQEGESAEGDVGAIVFSDGEHLTPIDTRVAASAGPSSAISPSHLSAPKLLTSVLPYHEFLAFVTYLRQTRVSALNRPPEGGSFSHPALSTRSFAMDPSHPHYLTPAQLLAPHLLLSTHLSQPFLKRCVEEDSDPALRLDLAPGLGFLSRRGVGTAVVDGTLLIEPLHSGIELPSDKCAMCGCSLEKWLPNSGNVRGAKTPTTSVAAVNQTMRKLGSSLFSRSSSNSTPTLSSVSSSSPTAYHSHTSSTSSESFTFPPPQTSASHHPHDASLLVHLFRISDTSTQRYPICPSYCLARLRAVCEFWTYIRVIERGLLLEEGFRFVRGRGDSNAKELGVRKVTDGIVSPGKKMKDEGEDGTDGLGISEVFRDGGHAWREGRGIGAGNAEDCRARGGRRGSARRRGRGQAQHIERPPRRRGQAFKQLNDVALVGQGQRTAAAFPLLGTQLACTISYAISSRLSARLDCAVDSSRSSPSTRRTSQAPISLGDGGRRRFYHWQCDWVGRPVLERGCAAEGERVLDAGCGCRAGRWRGEQSGCAGVGAVIGHSNTTCHYISCNEGLTRGCYSAISRLWQLGRQRSPRPRSLLLCLALHTVSCSSIDSHNVSGTLYRIQRPPQPLSRVR</sequence>
<dbReference type="EMBL" id="LCTV02000006">
    <property type="protein sequence ID" value="PRQ74546.1"/>
    <property type="molecule type" value="Genomic_DNA"/>
</dbReference>
<evidence type="ECO:0000313" key="5">
    <source>
        <dbReference type="EMBL" id="PRQ74546.1"/>
    </source>
</evidence>
<evidence type="ECO:0000256" key="3">
    <source>
        <dbReference type="SAM" id="MobiDB-lite"/>
    </source>
</evidence>
<gene>
    <name evidence="5" type="ORF">AAT19DRAFT_14899</name>
</gene>
<accession>A0A2T0A9F0</accession>
<dbReference type="PANTHER" id="PTHR14430">
    <property type="entry name" value="RABIN3-RELATED"/>
    <property type="match status" value="1"/>
</dbReference>
<dbReference type="GO" id="GO:0005085">
    <property type="term" value="F:guanyl-nucleotide exchange factor activity"/>
    <property type="evidence" value="ECO:0007669"/>
    <property type="project" value="InterPro"/>
</dbReference>
<feature type="coiled-coil region" evidence="2">
    <location>
        <begin position="136"/>
        <end position="170"/>
    </location>
</feature>
<dbReference type="InterPro" id="IPR040351">
    <property type="entry name" value="RAB3IL/RAB3IP/Sec2"/>
</dbReference>
<comment type="caution">
    <text evidence="5">The sequence shown here is derived from an EMBL/GenBank/DDBJ whole genome shotgun (WGS) entry which is preliminary data.</text>
</comment>
<dbReference type="Pfam" id="PF06428">
    <property type="entry name" value="Sec2p"/>
    <property type="match status" value="1"/>
</dbReference>
<feature type="region of interest" description="Disordered" evidence="3">
    <location>
        <begin position="496"/>
        <end position="543"/>
    </location>
</feature>
<feature type="region of interest" description="Disordered" evidence="3">
    <location>
        <begin position="1"/>
        <end position="99"/>
    </location>
</feature>
<feature type="domain" description="GDP/GTP exchange factor Sec2 N-terminal" evidence="4">
    <location>
        <begin position="138"/>
        <end position="268"/>
    </location>
</feature>
<evidence type="ECO:0000313" key="6">
    <source>
        <dbReference type="Proteomes" id="UP000239560"/>
    </source>
</evidence>